<feature type="domain" description="Nucleoplasmin-like" evidence="6">
    <location>
        <begin position="25"/>
        <end position="117"/>
    </location>
</feature>
<keyword evidence="8" id="KW-1185">Reference proteome</keyword>
<comment type="catalytic activity">
    <reaction evidence="1">
        <text>[protein]-peptidylproline (omega=180) = [protein]-peptidylproline (omega=0)</text>
        <dbReference type="Rhea" id="RHEA:16237"/>
        <dbReference type="Rhea" id="RHEA-COMP:10747"/>
        <dbReference type="Rhea" id="RHEA-COMP:10748"/>
        <dbReference type="ChEBI" id="CHEBI:83833"/>
        <dbReference type="ChEBI" id="CHEBI:83834"/>
        <dbReference type="EC" id="5.2.1.8"/>
    </reaction>
</comment>
<keyword evidence="3" id="KW-0697">Rotamase</keyword>
<evidence type="ECO:0000256" key="4">
    <source>
        <dbReference type="ARBA" id="ARBA00023235"/>
    </source>
</evidence>
<dbReference type="Proteomes" id="UP000245207">
    <property type="component" value="Unassembled WGS sequence"/>
</dbReference>
<evidence type="ECO:0000256" key="5">
    <source>
        <dbReference type="SAM" id="MobiDB-lite"/>
    </source>
</evidence>
<reference evidence="7 8" key="1">
    <citation type="journal article" date="2018" name="Mol. Plant">
        <title>The genome of Artemisia annua provides insight into the evolution of Asteraceae family and artemisinin biosynthesis.</title>
        <authorList>
            <person name="Shen Q."/>
            <person name="Zhang L."/>
            <person name="Liao Z."/>
            <person name="Wang S."/>
            <person name="Yan T."/>
            <person name="Shi P."/>
            <person name="Liu M."/>
            <person name="Fu X."/>
            <person name="Pan Q."/>
            <person name="Wang Y."/>
            <person name="Lv Z."/>
            <person name="Lu X."/>
            <person name="Zhang F."/>
            <person name="Jiang W."/>
            <person name="Ma Y."/>
            <person name="Chen M."/>
            <person name="Hao X."/>
            <person name="Li L."/>
            <person name="Tang Y."/>
            <person name="Lv G."/>
            <person name="Zhou Y."/>
            <person name="Sun X."/>
            <person name="Brodelius P.E."/>
            <person name="Rose J.K.C."/>
            <person name="Tang K."/>
        </authorList>
    </citation>
    <scope>NUCLEOTIDE SEQUENCE [LARGE SCALE GENOMIC DNA]</scope>
    <source>
        <strain evidence="8">cv. Huhao1</strain>
        <tissue evidence="7">Leaf</tissue>
    </source>
</reference>
<evidence type="ECO:0000256" key="1">
    <source>
        <dbReference type="ARBA" id="ARBA00000971"/>
    </source>
</evidence>
<feature type="region of interest" description="Disordered" evidence="5">
    <location>
        <begin position="1"/>
        <end position="46"/>
    </location>
</feature>
<evidence type="ECO:0000259" key="6">
    <source>
        <dbReference type="Pfam" id="PF17800"/>
    </source>
</evidence>
<sequence>MEARNLQDEEATPQASVESTKTRNGIEVKPSKPYTHSSSKDGTGGRLRISQATLAIGNATLKTLVQCNVGDKRPVLLCVLMPNKTESLQLDLEFDEAEDVTFSCIGPRGVYLTGYYVGHNRQSIMQDDSYP</sequence>
<gene>
    <name evidence="7" type="ORF">CTI12_AA388570</name>
</gene>
<evidence type="ECO:0000313" key="8">
    <source>
        <dbReference type="Proteomes" id="UP000245207"/>
    </source>
</evidence>
<dbReference type="EMBL" id="PKPP01005550">
    <property type="protein sequence ID" value="PWA59719.1"/>
    <property type="molecule type" value="Genomic_DNA"/>
</dbReference>
<dbReference type="InterPro" id="IPR041232">
    <property type="entry name" value="NPL"/>
</dbReference>
<dbReference type="OrthoDB" id="1902587at2759"/>
<protein>
    <recommendedName>
        <fullName evidence="2">peptidylprolyl isomerase</fullName>
        <ecNumber evidence="2">5.2.1.8</ecNumber>
    </recommendedName>
</protein>
<dbReference type="STRING" id="35608.A0A2U1MEN6"/>
<dbReference type="Gene3D" id="2.60.120.340">
    <property type="entry name" value="Nucleoplasmin core domain"/>
    <property type="match status" value="1"/>
</dbReference>
<dbReference type="EC" id="5.2.1.8" evidence="2"/>
<evidence type="ECO:0000256" key="2">
    <source>
        <dbReference type="ARBA" id="ARBA00013194"/>
    </source>
</evidence>
<evidence type="ECO:0000256" key="3">
    <source>
        <dbReference type="ARBA" id="ARBA00023110"/>
    </source>
</evidence>
<evidence type="ECO:0000313" key="7">
    <source>
        <dbReference type="EMBL" id="PWA59719.1"/>
    </source>
</evidence>
<dbReference type="PANTHER" id="PTHR43811:SF48">
    <property type="entry name" value="PEPTIDYL-PROLYL CIS-TRANS ISOMERASE FKBP43"/>
    <property type="match status" value="1"/>
</dbReference>
<dbReference type="Pfam" id="PF17800">
    <property type="entry name" value="NPL"/>
    <property type="match status" value="1"/>
</dbReference>
<proteinExistence type="predicted"/>
<accession>A0A2U1MEN6</accession>
<dbReference type="AlphaFoldDB" id="A0A2U1MEN6"/>
<keyword evidence="4 7" id="KW-0413">Isomerase</keyword>
<comment type="caution">
    <text evidence="7">The sequence shown here is derived from an EMBL/GenBank/DDBJ whole genome shotgun (WGS) entry which is preliminary data.</text>
</comment>
<organism evidence="7 8">
    <name type="scientific">Artemisia annua</name>
    <name type="common">Sweet wormwood</name>
    <dbReference type="NCBI Taxonomy" id="35608"/>
    <lineage>
        <taxon>Eukaryota</taxon>
        <taxon>Viridiplantae</taxon>
        <taxon>Streptophyta</taxon>
        <taxon>Embryophyta</taxon>
        <taxon>Tracheophyta</taxon>
        <taxon>Spermatophyta</taxon>
        <taxon>Magnoliopsida</taxon>
        <taxon>eudicotyledons</taxon>
        <taxon>Gunneridae</taxon>
        <taxon>Pentapetalae</taxon>
        <taxon>asterids</taxon>
        <taxon>campanulids</taxon>
        <taxon>Asterales</taxon>
        <taxon>Asteraceae</taxon>
        <taxon>Asteroideae</taxon>
        <taxon>Anthemideae</taxon>
        <taxon>Artemisiinae</taxon>
        <taxon>Artemisia</taxon>
    </lineage>
</organism>
<name>A0A2U1MEN6_ARTAN</name>
<feature type="compositionally biased region" description="Basic and acidic residues" evidence="5">
    <location>
        <begin position="20"/>
        <end position="30"/>
    </location>
</feature>
<dbReference type="GO" id="GO:0003755">
    <property type="term" value="F:peptidyl-prolyl cis-trans isomerase activity"/>
    <property type="evidence" value="ECO:0007669"/>
    <property type="project" value="UniProtKB-KW"/>
</dbReference>
<dbReference type="PANTHER" id="PTHR43811">
    <property type="entry name" value="FKBP-TYPE PEPTIDYL-PROLYL CIS-TRANS ISOMERASE FKPA"/>
    <property type="match status" value="1"/>
</dbReference>